<feature type="region of interest" description="Disordered" evidence="1">
    <location>
        <begin position="1"/>
        <end position="20"/>
    </location>
</feature>
<dbReference type="InParanoid" id="A0A317XTW4"/>
<evidence type="ECO:0000256" key="1">
    <source>
        <dbReference type="SAM" id="MobiDB-lite"/>
    </source>
</evidence>
<evidence type="ECO:0000313" key="3">
    <source>
        <dbReference type="Proteomes" id="UP000246740"/>
    </source>
</evidence>
<dbReference type="EMBL" id="KZ819190">
    <property type="protein sequence ID" value="PWZ01697.1"/>
    <property type="molecule type" value="Genomic_DNA"/>
</dbReference>
<gene>
    <name evidence="2" type="ORF">BCV70DRAFT_78789</name>
</gene>
<feature type="region of interest" description="Disordered" evidence="1">
    <location>
        <begin position="48"/>
        <end position="71"/>
    </location>
</feature>
<sequence>MHGWEVSETGTSINQVQRQSHARVGQITIREYWPGRDWQRTRRLQPRGTVQLPNAPPFRRRDRRPCKDPVAFEGKKKRKRLPASLVSVFSLLAALIAPVRQPTCLTRHQRFEHYCSAATPSTEIGTPLQEEISYLR</sequence>
<name>A0A317XTW4_9BASI</name>
<dbReference type="Proteomes" id="UP000246740">
    <property type="component" value="Unassembled WGS sequence"/>
</dbReference>
<protein>
    <submittedName>
        <fullName evidence="2">Uncharacterized protein</fullName>
    </submittedName>
</protein>
<proteinExistence type="predicted"/>
<keyword evidence="3" id="KW-1185">Reference proteome</keyword>
<dbReference type="AlphaFoldDB" id="A0A317XTW4"/>
<reference evidence="2 3" key="1">
    <citation type="journal article" date="2018" name="Mol. Biol. Evol.">
        <title>Broad Genomic Sampling Reveals a Smut Pathogenic Ancestry of the Fungal Clade Ustilaginomycotina.</title>
        <authorList>
            <person name="Kijpornyongpan T."/>
            <person name="Mondo S.J."/>
            <person name="Barry K."/>
            <person name="Sandor L."/>
            <person name="Lee J."/>
            <person name="Lipzen A."/>
            <person name="Pangilinan J."/>
            <person name="LaButti K."/>
            <person name="Hainaut M."/>
            <person name="Henrissat B."/>
            <person name="Grigoriev I.V."/>
            <person name="Spatafora J.W."/>
            <person name="Aime M.C."/>
        </authorList>
    </citation>
    <scope>NUCLEOTIDE SEQUENCE [LARGE SCALE GENOMIC DNA]</scope>
    <source>
        <strain evidence="2 3">MCA 3645</strain>
    </source>
</reference>
<accession>A0A317XTW4</accession>
<feature type="compositionally biased region" description="Polar residues" evidence="1">
    <location>
        <begin position="8"/>
        <end position="19"/>
    </location>
</feature>
<organism evidence="2 3">
    <name type="scientific">Testicularia cyperi</name>
    <dbReference type="NCBI Taxonomy" id="1882483"/>
    <lineage>
        <taxon>Eukaryota</taxon>
        <taxon>Fungi</taxon>
        <taxon>Dikarya</taxon>
        <taxon>Basidiomycota</taxon>
        <taxon>Ustilaginomycotina</taxon>
        <taxon>Ustilaginomycetes</taxon>
        <taxon>Ustilaginales</taxon>
        <taxon>Anthracoideaceae</taxon>
        <taxon>Testicularia</taxon>
    </lineage>
</organism>
<evidence type="ECO:0000313" key="2">
    <source>
        <dbReference type="EMBL" id="PWZ01697.1"/>
    </source>
</evidence>